<evidence type="ECO:0000313" key="8">
    <source>
        <dbReference type="EMBL" id="SIO09581.1"/>
    </source>
</evidence>
<evidence type="ECO:0000256" key="4">
    <source>
        <dbReference type="ARBA" id="ARBA00023136"/>
    </source>
</evidence>
<sequence length="456" mass="51745">MKQYILFSSAYVLLSLLLCCDKMIEVDSPINQMTTDEVYQDTNTAYAALDYLYTELQTNSVLAGGSSGFGVLLGSYTDDLDIYTAPGTSDNVDVYLNQVLPTNSVVKATWTNAYKEIYMANAIIAGVDQSTVLNARDKAKIKGEAILIRSILYFNLTQIFGNIPYTTSTDYKVNQSLGKKTEAEILSLLKADTQIAIELLTDEYRQSERIFVNRKVGQILLANIFLLEKNWNGAEQLSKEIIQNSLYAFENDLNKVFKKGGKHILFQLKTLTAGTAVPETKVFYFTAVPPPVYAVSYNLINDFDMGDLRKNVWITSIGSGTGYFRNDKYKNITVNNDEYSVVYRLEQVYFILAEALIRQNKSAEAAGWINKTRQRAGISNLPTTLDPSMVMNELVLEKRREFFGEQGQRFFDLKRWDKLDILKFKKVNWKDSHQLWPLPVSEILLNANLNPQNEGY</sequence>
<comment type="subcellular location">
    <subcellularLocation>
        <location evidence="1">Cell outer membrane</location>
    </subcellularLocation>
</comment>
<evidence type="ECO:0000259" key="6">
    <source>
        <dbReference type="Pfam" id="PF07980"/>
    </source>
</evidence>
<evidence type="ECO:0000259" key="7">
    <source>
        <dbReference type="Pfam" id="PF14322"/>
    </source>
</evidence>
<feature type="domain" description="RagB/SusD" evidence="6">
    <location>
        <begin position="328"/>
        <end position="422"/>
    </location>
</feature>
<dbReference type="SUPFAM" id="SSF48452">
    <property type="entry name" value="TPR-like"/>
    <property type="match status" value="1"/>
</dbReference>
<evidence type="ECO:0000256" key="1">
    <source>
        <dbReference type="ARBA" id="ARBA00004442"/>
    </source>
</evidence>
<dbReference type="InterPro" id="IPR011990">
    <property type="entry name" value="TPR-like_helical_dom_sf"/>
</dbReference>
<dbReference type="InterPro" id="IPR012944">
    <property type="entry name" value="SusD_RagB_dom"/>
</dbReference>
<dbReference type="Pfam" id="PF07980">
    <property type="entry name" value="SusD_RagB"/>
    <property type="match status" value="1"/>
</dbReference>
<protein>
    <submittedName>
        <fullName evidence="8">Starch-binding associating with outer membrane</fullName>
    </submittedName>
</protein>
<dbReference type="STRING" id="1416779.SAMN05444409_1978"/>
<gene>
    <name evidence="8" type="ORF">SAMN05444409_1978</name>
</gene>
<dbReference type="EMBL" id="FSRK01000001">
    <property type="protein sequence ID" value="SIO09581.1"/>
    <property type="molecule type" value="Genomic_DNA"/>
</dbReference>
<comment type="similarity">
    <text evidence="2">Belongs to the SusD family.</text>
</comment>
<keyword evidence="9" id="KW-1185">Reference proteome</keyword>
<dbReference type="RefSeq" id="WP_074235093.1">
    <property type="nucleotide sequence ID" value="NZ_FSRK01000001.1"/>
</dbReference>
<reference evidence="9" key="1">
    <citation type="submission" date="2016-11" db="EMBL/GenBank/DDBJ databases">
        <authorList>
            <person name="Varghese N."/>
            <person name="Submissions S."/>
        </authorList>
    </citation>
    <scope>NUCLEOTIDE SEQUENCE [LARGE SCALE GENOMIC DNA]</scope>
    <source>
        <strain evidence="9">DSM 27623</strain>
    </source>
</reference>
<proteinExistence type="inferred from homology"/>
<keyword evidence="3" id="KW-0732">Signal</keyword>
<dbReference type="AlphaFoldDB" id="A0A1N6GPW3"/>
<feature type="domain" description="SusD-like N-terminal" evidence="7">
    <location>
        <begin position="91"/>
        <end position="208"/>
    </location>
</feature>
<dbReference type="Gene3D" id="1.25.40.390">
    <property type="match status" value="1"/>
</dbReference>
<dbReference type="Pfam" id="PF14322">
    <property type="entry name" value="SusD-like_3"/>
    <property type="match status" value="1"/>
</dbReference>
<evidence type="ECO:0000313" key="9">
    <source>
        <dbReference type="Proteomes" id="UP000185207"/>
    </source>
</evidence>
<keyword evidence="4" id="KW-0472">Membrane</keyword>
<dbReference type="OrthoDB" id="621570at2"/>
<evidence type="ECO:0000256" key="2">
    <source>
        <dbReference type="ARBA" id="ARBA00006275"/>
    </source>
</evidence>
<dbReference type="InterPro" id="IPR033985">
    <property type="entry name" value="SusD-like_N"/>
</dbReference>
<evidence type="ECO:0000256" key="3">
    <source>
        <dbReference type="ARBA" id="ARBA00022729"/>
    </source>
</evidence>
<dbReference type="Proteomes" id="UP000185207">
    <property type="component" value="Unassembled WGS sequence"/>
</dbReference>
<keyword evidence="5" id="KW-0998">Cell outer membrane</keyword>
<name>A0A1N6GPW3_9FLAO</name>
<dbReference type="GO" id="GO:0009279">
    <property type="term" value="C:cell outer membrane"/>
    <property type="evidence" value="ECO:0007669"/>
    <property type="project" value="UniProtKB-SubCell"/>
</dbReference>
<dbReference type="CDD" id="cd08977">
    <property type="entry name" value="SusD"/>
    <property type="match status" value="1"/>
</dbReference>
<organism evidence="8 9">
    <name type="scientific">Epilithonimonas zeae</name>
    <dbReference type="NCBI Taxonomy" id="1416779"/>
    <lineage>
        <taxon>Bacteria</taxon>
        <taxon>Pseudomonadati</taxon>
        <taxon>Bacteroidota</taxon>
        <taxon>Flavobacteriia</taxon>
        <taxon>Flavobacteriales</taxon>
        <taxon>Weeksellaceae</taxon>
        <taxon>Chryseobacterium group</taxon>
        <taxon>Epilithonimonas</taxon>
    </lineage>
</organism>
<evidence type="ECO:0000256" key="5">
    <source>
        <dbReference type="ARBA" id="ARBA00023237"/>
    </source>
</evidence>
<accession>A0A1N6GPW3</accession>